<dbReference type="InterPro" id="IPR006186">
    <property type="entry name" value="Ser/Thr-sp_prot-phosphatase"/>
</dbReference>
<evidence type="ECO:0000259" key="1">
    <source>
        <dbReference type="Pfam" id="PF00149"/>
    </source>
</evidence>
<name>A0A859FKG4_9BACI</name>
<dbReference type="EMBL" id="CP041372">
    <property type="protein sequence ID" value="QKS73273.1"/>
    <property type="molecule type" value="Genomic_DNA"/>
</dbReference>
<dbReference type="AlphaFoldDB" id="A0A859FKG4"/>
<dbReference type="Gene3D" id="3.60.21.10">
    <property type="match status" value="1"/>
</dbReference>
<accession>A0A859FKG4</accession>
<dbReference type="Pfam" id="PF00149">
    <property type="entry name" value="Metallophos"/>
    <property type="match status" value="1"/>
</dbReference>
<sequence>MMYDIIGDIHGCKEELLELLHKLGYDTPSLQHNSSRTPIFLGDLTDRGPESIETIKLVSTWVKNGLALYCPGNHCNKLYRYFLGNKVQITHGLETTVEELHAIPSKERENIATMFKELYESAPLYLKLNQLVIAHAGIRYDFIGSNSGRVKRFALYGDITGEFDEKGRPIRRDWPSLYPQGEETVVYGHTPVMEPRVIGNTVNIDTGCVFGNKLTAYQYPEATFVSVPSKQPFHESYKEKFPFDF</sequence>
<dbReference type="SUPFAM" id="SSF56300">
    <property type="entry name" value="Metallo-dependent phosphatases"/>
    <property type="match status" value="1"/>
</dbReference>
<protein>
    <submittedName>
        <fullName evidence="2">Metallophosphoesterase</fullName>
    </submittedName>
</protein>
<dbReference type="InterPro" id="IPR050126">
    <property type="entry name" value="Ap4A_hydrolase"/>
</dbReference>
<dbReference type="PANTHER" id="PTHR42850:SF7">
    <property type="entry name" value="BIS(5'-NUCLEOSYL)-TETRAPHOSPHATASE PRPE [ASYMMETRICAL]"/>
    <property type="match status" value="1"/>
</dbReference>
<dbReference type="InterPro" id="IPR004843">
    <property type="entry name" value="Calcineurin-like_PHP"/>
</dbReference>
<dbReference type="PANTHER" id="PTHR42850">
    <property type="entry name" value="METALLOPHOSPHOESTERASE"/>
    <property type="match status" value="1"/>
</dbReference>
<dbReference type="RefSeq" id="WP_176011234.1">
    <property type="nucleotide sequence ID" value="NZ_CP041372.2"/>
</dbReference>
<evidence type="ECO:0000313" key="2">
    <source>
        <dbReference type="EMBL" id="QKS73273.1"/>
    </source>
</evidence>
<keyword evidence="3" id="KW-1185">Reference proteome</keyword>
<dbReference type="InterPro" id="IPR041780">
    <property type="entry name" value="MPP_PrpE-like"/>
</dbReference>
<reference evidence="3" key="1">
    <citation type="submission" date="2019-07" db="EMBL/GenBank/DDBJ databases">
        <title>Bacillus alkalisoli sp. nov. isolated from saline soil.</title>
        <authorList>
            <person name="Sun J.-Q."/>
            <person name="Xu L."/>
        </authorList>
    </citation>
    <scope>NUCLEOTIDE SEQUENCE [LARGE SCALE GENOMIC DNA]</scope>
    <source>
        <strain evidence="3">M4U3P1</strain>
    </source>
</reference>
<gene>
    <name evidence="2" type="ORF">FLK61_34330</name>
</gene>
<feature type="domain" description="Calcineurin-like phosphoesterase" evidence="1">
    <location>
        <begin position="5"/>
        <end position="139"/>
    </location>
</feature>
<dbReference type="InterPro" id="IPR029052">
    <property type="entry name" value="Metallo-depent_PP-like"/>
</dbReference>
<dbReference type="GO" id="GO:0016791">
    <property type="term" value="F:phosphatase activity"/>
    <property type="evidence" value="ECO:0007669"/>
    <property type="project" value="TreeGrafter"/>
</dbReference>
<dbReference type="KEGG" id="psua:FLK61_34330"/>
<dbReference type="PRINTS" id="PR00114">
    <property type="entry name" value="STPHPHTASE"/>
</dbReference>
<evidence type="ECO:0000313" key="3">
    <source>
        <dbReference type="Proteomes" id="UP000318138"/>
    </source>
</evidence>
<proteinExistence type="predicted"/>
<dbReference type="CDD" id="cd07423">
    <property type="entry name" value="MPP_Prp_like"/>
    <property type="match status" value="1"/>
</dbReference>
<organism evidence="2 3">
    <name type="scientific">Paenalkalicoccus suaedae</name>
    <dbReference type="NCBI Taxonomy" id="2592382"/>
    <lineage>
        <taxon>Bacteria</taxon>
        <taxon>Bacillati</taxon>
        <taxon>Bacillota</taxon>
        <taxon>Bacilli</taxon>
        <taxon>Bacillales</taxon>
        <taxon>Bacillaceae</taxon>
        <taxon>Paenalkalicoccus</taxon>
    </lineage>
</organism>
<dbReference type="Proteomes" id="UP000318138">
    <property type="component" value="Chromosome"/>
</dbReference>
<dbReference type="GO" id="GO:0005737">
    <property type="term" value="C:cytoplasm"/>
    <property type="evidence" value="ECO:0007669"/>
    <property type="project" value="TreeGrafter"/>
</dbReference>